<keyword evidence="6 12" id="KW-0479">Metal-binding</keyword>
<dbReference type="GO" id="GO:0000287">
    <property type="term" value="F:magnesium ion binding"/>
    <property type="evidence" value="ECO:0007669"/>
    <property type="project" value="UniProtKB-UniRule"/>
</dbReference>
<organism evidence="15 16">
    <name type="scientific">Riccia fluitans</name>
    <dbReference type="NCBI Taxonomy" id="41844"/>
    <lineage>
        <taxon>Eukaryota</taxon>
        <taxon>Viridiplantae</taxon>
        <taxon>Streptophyta</taxon>
        <taxon>Embryophyta</taxon>
        <taxon>Marchantiophyta</taxon>
        <taxon>Marchantiopsida</taxon>
        <taxon>Marchantiidae</taxon>
        <taxon>Marchantiales</taxon>
        <taxon>Ricciaceae</taxon>
        <taxon>Riccia</taxon>
    </lineage>
</organism>
<evidence type="ECO:0000256" key="1">
    <source>
        <dbReference type="ARBA" id="ARBA00004173"/>
    </source>
</evidence>
<dbReference type="AlphaFoldDB" id="A0ABD1ZG35"/>
<dbReference type="Pfam" id="PF08442">
    <property type="entry name" value="ATP-grasp_2"/>
    <property type="match status" value="1"/>
</dbReference>
<comment type="pathway">
    <text evidence="2 12">Carbohydrate metabolism; tricarboxylic acid cycle; succinate from succinyl-CoA (ligase route): step 1/1.</text>
</comment>
<keyword evidence="4 12" id="KW-0816">Tricarboxylic acid cycle</keyword>
<keyword evidence="11 12" id="KW-0496">Mitochondrion</keyword>
<feature type="binding site" evidence="12">
    <location>
        <position position="325"/>
    </location>
    <ligand>
        <name>Mg(2+)</name>
        <dbReference type="ChEBI" id="CHEBI:18420"/>
    </ligand>
</feature>
<feature type="binding site" evidence="12">
    <location>
        <position position="339"/>
    </location>
    <ligand>
        <name>Mg(2+)</name>
        <dbReference type="ChEBI" id="CHEBI:18420"/>
    </ligand>
</feature>
<evidence type="ECO:0000256" key="8">
    <source>
        <dbReference type="ARBA" id="ARBA00022840"/>
    </source>
</evidence>
<dbReference type="PROSITE" id="PS50975">
    <property type="entry name" value="ATP_GRASP"/>
    <property type="match status" value="1"/>
</dbReference>
<dbReference type="GO" id="GO:0005739">
    <property type="term" value="C:mitochondrion"/>
    <property type="evidence" value="ECO:0007669"/>
    <property type="project" value="UniProtKB-SubCell"/>
</dbReference>
<evidence type="ECO:0000256" key="7">
    <source>
        <dbReference type="ARBA" id="ARBA00022741"/>
    </source>
</evidence>
<keyword evidence="16" id="KW-1185">Reference proteome</keyword>
<dbReference type="Proteomes" id="UP001605036">
    <property type="component" value="Unassembled WGS sequence"/>
</dbReference>
<evidence type="ECO:0000256" key="6">
    <source>
        <dbReference type="ARBA" id="ARBA00022723"/>
    </source>
</evidence>
<dbReference type="SUPFAM" id="SSF52210">
    <property type="entry name" value="Succinyl-CoA synthetase domains"/>
    <property type="match status" value="1"/>
</dbReference>
<dbReference type="Gene3D" id="3.40.50.261">
    <property type="entry name" value="Succinyl-CoA synthetase domains"/>
    <property type="match status" value="1"/>
</dbReference>
<evidence type="ECO:0000256" key="9">
    <source>
        <dbReference type="ARBA" id="ARBA00022842"/>
    </source>
</evidence>
<evidence type="ECO:0000256" key="12">
    <source>
        <dbReference type="HAMAP-Rule" id="MF_03219"/>
    </source>
</evidence>
<keyword evidence="10" id="KW-0809">Transit peptide</keyword>
<dbReference type="InterPro" id="IPR013650">
    <property type="entry name" value="ATP-grasp_succ-CoA_synth-type"/>
</dbReference>
<accession>A0ABD1ZG35</accession>
<feature type="binding site" evidence="12">
    <location>
        <begin position="447"/>
        <end position="449"/>
    </location>
    <ligand>
        <name>substrate</name>
        <note>ligand shared with subunit alpha</note>
    </ligand>
</feature>
<dbReference type="PANTHER" id="PTHR11815:SF10">
    <property type="entry name" value="SUCCINATE--COA LIGASE [GDP-FORMING] SUBUNIT BETA, MITOCHONDRIAL"/>
    <property type="match status" value="1"/>
</dbReference>
<dbReference type="InterPro" id="IPR017866">
    <property type="entry name" value="Succ-CoA_synthase_bsu_CS"/>
</dbReference>
<dbReference type="NCBIfam" id="NF001913">
    <property type="entry name" value="PRK00696.1"/>
    <property type="match status" value="1"/>
</dbReference>
<keyword evidence="5 12" id="KW-0436">Ligase</keyword>
<dbReference type="PROSITE" id="PS01217">
    <property type="entry name" value="SUCCINYL_COA_LIG_3"/>
    <property type="match status" value="1"/>
</dbReference>
<comment type="subcellular location">
    <subcellularLocation>
        <location evidence="1 12">Mitochondrion</location>
    </subcellularLocation>
</comment>
<comment type="subunit">
    <text evidence="12 13">Heterodimer of an alpha and a beta subunit.</text>
</comment>
<feature type="binding site" evidence="12">
    <location>
        <position position="166"/>
    </location>
    <ligand>
        <name>ATP</name>
        <dbReference type="ChEBI" id="CHEBI:30616"/>
    </ligand>
</feature>
<keyword evidence="8 12" id="KW-0067">ATP-binding</keyword>
<dbReference type="Pfam" id="PF00549">
    <property type="entry name" value="Ligase_CoA"/>
    <property type="match status" value="1"/>
</dbReference>
<feature type="binding site" evidence="12">
    <location>
        <position position="390"/>
    </location>
    <ligand>
        <name>substrate</name>
        <note>ligand shared with subunit alpha</note>
    </ligand>
</feature>
<dbReference type="EMBL" id="JBHFFA010000001">
    <property type="protein sequence ID" value="KAL2649916.1"/>
    <property type="molecule type" value="Genomic_DNA"/>
</dbReference>
<dbReference type="GO" id="GO:0004775">
    <property type="term" value="F:succinate-CoA ligase (ADP-forming) activity"/>
    <property type="evidence" value="ECO:0007669"/>
    <property type="project" value="UniProtKB-UniRule"/>
</dbReference>
<evidence type="ECO:0000256" key="5">
    <source>
        <dbReference type="ARBA" id="ARBA00022598"/>
    </source>
</evidence>
<evidence type="ECO:0000256" key="3">
    <source>
        <dbReference type="ARBA" id="ARBA00011412"/>
    </source>
</evidence>
<protein>
    <recommendedName>
        <fullName evidence="12">Succinate--CoA ligase [ADP-forming] subunit beta, mitochondrial</fullName>
        <ecNumber evidence="12">6.2.1.5</ecNumber>
    </recommendedName>
    <alternativeName>
        <fullName evidence="12">Succinyl-CoA synthetase beta chain</fullName>
        <shortName evidence="12">SCS-beta</shortName>
    </alternativeName>
</protein>
<dbReference type="InterPro" id="IPR011761">
    <property type="entry name" value="ATP-grasp"/>
</dbReference>
<feature type="domain" description="ATP-grasp" evidence="14">
    <location>
        <begin position="127"/>
        <end position="353"/>
    </location>
</feature>
<dbReference type="PANTHER" id="PTHR11815">
    <property type="entry name" value="SUCCINYL-COA SYNTHETASE BETA CHAIN"/>
    <property type="match status" value="1"/>
</dbReference>
<dbReference type="SUPFAM" id="SSF56059">
    <property type="entry name" value="Glutathione synthetase ATP-binding domain-like"/>
    <property type="match status" value="1"/>
</dbReference>
<dbReference type="HAMAP" id="MF_00558">
    <property type="entry name" value="Succ_CoA_beta"/>
    <property type="match status" value="1"/>
</dbReference>
<evidence type="ECO:0000259" key="14">
    <source>
        <dbReference type="PROSITE" id="PS50975"/>
    </source>
</evidence>
<evidence type="ECO:0000313" key="15">
    <source>
        <dbReference type="EMBL" id="KAL2649916.1"/>
    </source>
</evidence>
<name>A0ABD1ZG35_9MARC</name>
<comment type="catalytic activity">
    <reaction evidence="12">
        <text>succinate + ATP + CoA = succinyl-CoA + ADP + phosphate</text>
        <dbReference type="Rhea" id="RHEA:17661"/>
        <dbReference type="ChEBI" id="CHEBI:30031"/>
        <dbReference type="ChEBI" id="CHEBI:30616"/>
        <dbReference type="ChEBI" id="CHEBI:43474"/>
        <dbReference type="ChEBI" id="CHEBI:57287"/>
        <dbReference type="ChEBI" id="CHEBI:57292"/>
        <dbReference type="ChEBI" id="CHEBI:456216"/>
        <dbReference type="EC" id="6.2.1.5"/>
    </reaction>
</comment>
<comment type="subunit">
    <text evidence="3">Heterooctamer of 4 alpha and 4 beta chains.</text>
</comment>
<evidence type="ECO:0000256" key="13">
    <source>
        <dbReference type="RuleBase" id="RU361258"/>
    </source>
</evidence>
<evidence type="ECO:0000256" key="11">
    <source>
        <dbReference type="ARBA" id="ARBA00023128"/>
    </source>
</evidence>
<evidence type="ECO:0000256" key="2">
    <source>
        <dbReference type="ARBA" id="ARBA00005064"/>
    </source>
</evidence>
<reference evidence="15 16" key="1">
    <citation type="submission" date="2024-09" db="EMBL/GenBank/DDBJ databases">
        <title>Chromosome-scale assembly of Riccia fluitans.</title>
        <authorList>
            <person name="Paukszto L."/>
            <person name="Sawicki J."/>
            <person name="Karawczyk K."/>
            <person name="Piernik-Szablinska J."/>
            <person name="Szczecinska M."/>
            <person name="Mazdziarz M."/>
        </authorList>
    </citation>
    <scope>NUCLEOTIDE SEQUENCE [LARGE SCALE GENOMIC DNA]</scope>
    <source>
        <strain evidence="15">Rf_01</strain>
        <tissue evidence="15">Aerial parts of the thallus</tissue>
    </source>
</reference>
<dbReference type="FunFam" id="3.30.470.20:FF:000002">
    <property type="entry name" value="Succinate--CoA ligase [ADP-forming] subunit beta"/>
    <property type="match status" value="1"/>
</dbReference>
<dbReference type="NCBIfam" id="TIGR01016">
    <property type="entry name" value="sucCoAbeta"/>
    <property type="match status" value="1"/>
</dbReference>
<dbReference type="GO" id="GO:0006099">
    <property type="term" value="P:tricarboxylic acid cycle"/>
    <property type="evidence" value="ECO:0007669"/>
    <property type="project" value="UniProtKB-UniRule"/>
</dbReference>
<dbReference type="Gene3D" id="3.30.470.20">
    <property type="entry name" value="ATP-grasp fold, B domain"/>
    <property type="match status" value="1"/>
</dbReference>
<proteinExistence type="inferred from homology"/>
<comment type="function">
    <text evidence="12">Succinyl-CoA synthetase functions in the citric acid cycle (TCA), coupling the hydrolysis of succinyl-CoA to the synthesis of ATP and thus represents the only step of substrate-level phosphorylation in the TCA. The beta subunit provides nucleotide specificity of the enzyme and binds the substrate succinate, while the binding sites for coenzyme A and phosphate are found in the alpha subunit.</text>
</comment>
<dbReference type="InterPro" id="IPR005809">
    <property type="entry name" value="Succ_CoA_ligase-like_bsu"/>
</dbReference>
<dbReference type="InterPro" id="IPR013815">
    <property type="entry name" value="ATP_grasp_subdomain_1"/>
</dbReference>
<dbReference type="EC" id="6.2.1.5" evidence="12"/>
<dbReference type="FunFam" id="3.30.1490.20:FF:000019">
    <property type="entry name" value="Succinate--CoA ligase [ADP-forming] subunit beta, mitochondrial"/>
    <property type="match status" value="1"/>
</dbReference>
<comment type="cofactor">
    <cofactor evidence="12">
        <name>Mg(2+)</name>
        <dbReference type="ChEBI" id="CHEBI:18420"/>
    </cofactor>
    <text evidence="12">Binds 1 Mg(2+) ion per subunit.</text>
</comment>
<dbReference type="FunFam" id="3.40.50.261:FF:000001">
    <property type="entry name" value="Succinate--CoA ligase [ADP-forming] subunit beta"/>
    <property type="match status" value="1"/>
</dbReference>
<feature type="binding site" evidence="12">
    <location>
        <begin position="173"/>
        <end position="175"/>
    </location>
    <ligand>
        <name>ATP</name>
        <dbReference type="ChEBI" id="CHEBI:30616"/>
    </ligand>
</feature>
<keyword evidence="7 12" id="KW-0547">Nucleotide-binding</keyword>
<evidence type="ECO:0000313" key="16">
    <source>
        <dbReference type="Proteomes" id="UP001605036"/>
    </source>
</evidence>
<gene>
    <name evidence="15" type="ORF">R1flu_018044</name>
</gene>
<keyword evidence="9 12" id="KW-0460">Magnesium</keyword>
<dbReference type="GO" id="GO:0005524">
    <property type="term" value="F:ATP binding"/>
    <property type="evidence" value="ECO:0007669"/>
    <property type="project" value="UniProtKB-UniRule"/>
</dbReference>
<dbReference type="InterPro" id="IPR016102">
    <property type="entry name" value="Succinyl-CoA_synth-like"/>
</dbReference>
<sequence length="512" mass="55221">MVHPRRKHFTSLSYCIFIIIEKSSIAKIEVFWKEEENGANHQACRKVYFDLGIIFLQCSLRGRNIILTEEIERIGAMARGAAARLALRARKSLGSYIAGTPSSFTVCSEGHNVQQLRNLNIHEYQGAALMSKFGVNVPKGVVVSSPKEVSEVIKKHFPNDAEVVVKSQVLAGGRGLGTFKNGFKGGVHIVKTAQVEEYAKKMLGQILVTKQTGEAGKPVNKVFLCERLDLVNEMYFAIALDRASAGPVIIACAKGGTSIEDLAEKYPDMIIKVPVNINTGITDEEAAQVVDGLAPKKADKQECIEQVKKIYNLFVKSDCTLVEINPLAETADGVMVAADAKLNFDDNAAYRQKEIFALRDKSQEDPREVAAAAADLNYIGLDGEIGCMVNGAGLAMATMDIIKLHGGTPANFLDVGGNASEGQVVEAFKILTADPKVKAILVNIFGGIMKCDIIASGIVNAAKQVSLKVPLVVRLEGTNVDLGKTILKESGMTIITAEDLDDAAQKAVESLR</sequence>
<evidence type="ECO:0000256" key="4">
    <source>
        <dbReference type="ARBA" id="ARBA00022532"/>
    </source>
</evidence>
<feature type="binding site" evidence="12">
    <location>
        <position position="233"/>
    </location>
    <ligand>
        <name>ATP</name>
        <dbReference type="ChEBI" id="CHEBI:30616"/>
    </ligand>
</feature>
<comment type="similarity">
    <text evidence="12 13">Belongs to the succinate/malate CoA ligase beta subunit family.</text>
</comment>
<evidence type="ECO:0000256" key="10">
    <source>
        <dbReference type="ARBA" id="ARBA00022946"/>
    </source>
</evidence>
<comment type="caution">
    <text evidence="15">The sequence shown here is derived from an EMBL/GenBank/DDBJ whole genome shotgun (WGS) entry which is preliminary data.</text>
</comment>
<dbReference type="InterPro" id="IPR005811">
    <property type="entry name" value="SUCC_ACL_C"/>
</dbReference>
<dbReference type="Gene3D" id="3.30.1490.20">
    <property type="entry name" value="ATP-grasp fold, A domain"/>
    <property type="match status" value="1"/>
</dbReference>